<dbReference type="EMBL" id="CM001403">
    <property type="protein sequence ID" value="EHQ24431.1"/>
    <property type="molecule type" value="Genomic_DNA"/>
</dbReference>
<sequence>MKTNKFLCVSLAVLVAGIILSSFFTGPKLPVTSFKFPYKRAGLTERQAAAHLLNRFSYGATPGQVDSVVNMGLEKWFQQQLTASLPDDTLNQHLKAYDAINLSNAEALSKYPQGFVVTNMAIKDSVISKDSVNKAVNKKAYNDTLKAYMDRKGLKPDGELYKQFIDQNILRAVYTRNQLQEVLTDFWFNHFNVSFTKGECASFIPAYERDVIRPNVFGKFDKLLLASAKSPAMLYFLDNFTSVGPPAPAPAKASAKAKAAPGGDMMMAGDAMMSAAKPAGNDMMMAGGAASKPATAKPAAAPTDMMAMAPVTPTPAPKKPQAPANKNVAGLNENYAREVMELHTMGVDGGYTQSDVTQAARVLTGWTIYPISSYGYGSNMKGLVDKIGVNNLAAKGFVHEGDFLYTPNRHDIGEKTVLGRHFDGKGGYQEGVDLLEMLAHHPSTAKFISRKLAVRFVSDNPPQSLINKMAKTFTEQDGDISQVLITMVTSPEFWNSKALREKTKSPFELVVSSVRSLNADVQDPYQLYNWMNRMGQKIYYYQAPTGFPDRGQYWINTGSLLNRMNFGLALAQQRIPGVKVNLAALNNHHEPESANAALITYSKLVMPERNLDKTYKQLVPLLNDPALADKVNNAAGKAQSPAPSAPDRPTVGAPGDMATMSAVTPEKPKPMVKDSPKTTAQANSAGNNMLAQVVGIIIGSPEFQRR</sequence>
<dbReference type="STRING" id="714943.Mucpa_0232"/>
<name>H1YFM9_9SPHI</name>
<dbReference type="AlphaFoldDB" id="H1YFM9"/>
<evidence type="ECO:0000313" key="2">
    <source>
        <dbReference type="EMBL" id="EHQ24431.1"/>
    </source>
</evidence>
<dbReference type="OrthoDB" id="9772295at2"/>
<reference evidence="2" key="1">
    <citation type="submission" date="2011-09" db="EMBL/GenBank/DDBJ databases">
        <title>The permanent draft genome of Mucilaginibacter paludis DSM 18603.</title>
        <authorList>
            <consortium name="US DOE Joint Genome Institute (JGI-PGF)"/>
            <person name="Lucas S."/>
            <person name="Han J."/>
            <person name="Lapidus A."/>
            <person name="Bruce D."/>
            <person name="Goodwin L."/>
            <person name="Pitluck S."/>
            <person name="Peters L."/>
            <person name="Kyrpides N."/>
            <person name="Mavromatis K."/>
            <person name="Ivanova N."/>
            <person name="Mikhailova N."/>
            <person name="Held B."/>
            <person name="Detter J.C."/>
            <person name="Tapia R."/>
            <person name="Han C."/>
            <person name="Land M."/>
            <person name="Hauser L."/>
            <person name="Markowitz V."/>
            <person name="Cheng J.-F."/>
            <person name="Hugenholtz P."/>
            <person name="Woyke T."/>
            <person name="Wu D."/>
            <person name="Tindall B."/>
            <person name="Brambilla E."/>
            <person name="Klenk H.-P."/>
            <person name="Eisen J.A."/>
        </authorList>
    </citation>
    <scope>NUCLEOTIDE SEQUENCE [LARGE SCALE GENOMIC DNA]</scope>
    <source>
        <strain evidence="2">DSM 18603</strain>
    </source>
</reference>
<gene>
    <name evidence="2" type="ORF">Mucpa_0232</name>
</gene>
<evidence type="ECO:0000256" key="1">
    <source>
        <dbReference type="SAM" id="MobiDB-lite"/>
    </source>
</evidence>
<proteinExistence type="predicted"/>
<dbReference type="InterPro" id="IPR014917">
    <property type="entry name" value="DUF1800"/>
</dbReference>
<accession>H1YFM9</accession>
<keyword evidence="3" id="KW-1185">Reference proteome</keyword>
<dbReference type="Pfam" id="PF08811">
    <property type="entry name" value="DUF1800"/>
    <property type="match status" value="1"/>
</dbReference>
<dbReference type="eggNOG" id="COG5267">
    <property type="taxonomic scope" value="Bacteria"/>
</dbReference>
<protein>
    <recommendedName>
        <fullName evidence="4">DUF1800 domain-containing protein</fullName>
    </recommendedName>
</protein>
<dbReference type="RefSeq" id="WP_008503979.1">
    <property type="nucleotide sequence ID" value="NZ_CM001403.1"/>
</dbReference>
<dbReference type="Proteomes" id="UP000002774">
    <property type="component" value="Chromosome"/>
</dbReference>
<organism evidence="2 3">
    <name type="scientific">Mucilaginibacter paludis DSM 18603</name>
    <dbReference type="NCBI Taxonomy" id="714943"/>
    <lineage>
        <taxon>Bacteria</taxon>
        <taxon>Pseudomonadati</taxon>
        <taxon>Bacteroidota</taxon>
        <taxon>Sphingobacteriia</taxon>
        <taxon>Sphingobacteriales</taxon>
        <taxon>Sphingobacteriaceae</taxon>
        <taxon>Mucilaginibacter</taxon>
    </lineage>
</organism>
<evidence type="ECO:0008006" key="4">
    <source>
        <dbReference type="Google" id="ProtNLM"/>
    </source>
</evidence>
<feature type="compositionally biased region" description="Basic and acidic residues" evidence="1">
    <location>
        <begin position="666"/>
        <end position="676"/>
    </location>
</feature>
<evidence type="ECO:0000313" key="3">
    <source>
        <dbReference type="Proteomes" id="UP000002774"/>
    </source>
</evidence>
<feature type="region of interest" description="Disordered" evidence="1">
    <location>
        <begin position="634"/>
        <end position="682"/>
    </location>
</feature>
<dbReference type="HOGENOM" id="CLU_026001_0_1_10"/>